<accession>A0A0E9LW57</accession>
<dbReference type="Gene3D" id="2.40.170.20">
    <property type="entry name" value="TonB-dependent receptor, beta-barrel domain"/>
    <property type="match status" value="1"/>
</dbReference>
<keyword evidence="5 7" id="KW-0472">Membrane</keyword>
<dbReference type="NCBIfam" id="TIGR04056">
    <property type="entry name" value="OMP_RagA_SusC"/>
    <property type="match status" value="1"/>
</dbReference>
<dbReference type="InterPro" id="IPR036942">
    <property type="entry name" value="Beta-barrel_TonB_sf"/>
</dbReference>
<evidence type="ECO:0000256" key="4">
    <source>
        <dbReference type="ARBA" id="ARBA00022692"/>
    </source>
</evidence>
<evidence type="ECO:0000256" key="2">
    <source>
        <dbReference type="ARBA" id="ARBA00022448"/>
    </source>
</evidence>
<comment type="subcellular location">
    <subcellularLocation>
        <location evidence="1 7">Cell outer membrane</location>
        <topology evidence="1 7">Multi-pass membrane protein</topology>
    </subcellularLocation>
</comment>
<dbReference type="InterPro" id="IPR039426">
    <property type="entry name" value="TonB-dep_rcpt-like"/>
</dbReference>
<dbReference type="InterPro" id="IPR023996">
    <property type="entry name" value="TonB-dep_OMP_SusC/RagA"/>
</dbReference>
<gene>
    <name evidence="8" type="ORF">JCM15548_12056</name>
</gene>
<comment type="caution">
    <text evidence="8">The sequence shown here is derived from an EMBL/GenBank/DDBJ whole genome shotgun (WGS) entry which is preliminary data.</text>
</comment>
<keyword evidence="3 7" id="KW-1134">Transmembrane beta strand</keyword>
<proteinExistence type="inferred from homology"/>
<evidence type="ECO:0000256" key="7">
    <source>
        <dbReference type="PROSITE-ProRule" id="PRU01360"/>
    </source>
</evidence>
<evidence type="ECO:0000256" key="3">
    <source>
        <dbReference type="ARBA" id="ARBA00022452"/>
    </source>
</evidence>
<keyword evidence="2 7" id="KW-0813">Transport</keyword>
<evidence type="ECO:0000313" key="8">
    <source>
        <dbReference type="EMBL" id="GAO29827.1"/>
    </source>
</evidence>
<organism evidence="8 9">
    <name type="scientific">Geofilum rubicundum JCM 15548</name>
    <dbReference type="NCBI Taxonomy" id="1236989"/>
    <lineage>
        <taxon>Bacteria</taxon>
        <taxon>Pseudomonadati</taxon>
        <taxon>Bacteroidota</taxon>
        <taxon>Bacteroidia</taxon>
        <taxon>Marinilabiliales</taxon>
        <taxon>Marinilabiliaceae</taxon>
        <taxon>Geofilum</taxon>
    </lineage>
</organism>
<reference evidence="8 9" key="1">
    <citation type="journal article" date="2015" name="Microbes Environ.">
        <title>Distribution and evolution of nitrogen fixation genes in the phylum bacteroidetes.</title>
        <authorList>
            <person name="Inoue J."/>
            <person name="Oshima K."/>
            <person name="Suda W."/>
            <person name="Sakamoto M."/>
            <person name="Iino T."/>
            <person name="Noda S."/>
            <person name="Hongoh Y."/>
            <person name="Hattori M."/>
            <person name="Ohkuma M."/>
        </authorList>
    </citation>
    <scope>NUCLEOTIDE SEQUENCE [LARGE SCALE GENOMIC DNA]</scope>
    <source>
        <strain evidence="8">JCM 15548</strain>
    </source>
</reference>
<dbReference type="RefSeq" id="WP_369403688.1">
    <property type="nucleotide sequence ID" value="NZ_BAZW01000014.1"/>
</dbReference>
<dbReference type="Proteomes" id="UP000032900">
    <property type="component" value="Unassembled WGS sequence"/>
</dbReference>
<name>A0A0E9LW57_9BACT</name>
<dbReference type="GO" id="GO:0009279">
    <property type="term" value="C:cell outer membrane"/>
    <property type="evidence" value="ECO:0007669"/>
    <property type="project" value="UniProtKB-SubCell"/>
</dbReference>
<dbReference type="PROSITE" id="PS52016">
    <property type="entry name" value="TONB_DEPENDENT_REC_3"/>
    <property type="match status" value="1"/>
</dbReference>
<dbReference type="AlphaFoldDB" id="A0A0E9LW57"/>
<evidence type="ECO:0000256" key="6">
    <source>
        <dbReference type="ARBA" id="ARBA00023237"/>
    </source>
</evidence>
<keyword evidence="8" id="KW-0675">Receptor</keyword>
<sequence length="593" mass="66298">MNLKYRSSFGINGWFGHNRSYNQVYALANLSRRAKDRVTQSMYQGISYTWTNTLTYDFKINHHKINLLAGTEMLKNELSTSMEASKSGSAFGLPEYAYLYNVQNVETIGDISATGRDWAAQGGGLMSYMGRASYNFKEKYMLDITFRADGSSNFAPDNRWGYFPSVSTGWIFTEEDFMQSADWITFGKLRASWGQNGNQSISNFIYTSNINYLSRGYYFGADKLVSSSTSIPSNIPNPDVKWETSEQLNIGLDANFLDSRLGLNLDWYKKTTKDWLVIAPILGTFGADAPYINGGDVENKGYEMMLSWNERKTSFKYGISLSGAHNKNKVTRLANAEGIIHGETDVLAQGTAYVSRVEVGQPIGYFYGYKTDGIFQNNAEVNAYVTADGDPIRVGSEMDTPRRPGDVRFVDQNGDGVINETDKVKIGTPHPDFELGIQLNAEFKGFYANTTLAGKFGMQVMQSYRDFSGSPMQNFSTSVFNRWHGEGTSNTQPRLSAVANANSNYISDIYLHDADFLRVNNLTVGYKLDRILNSVDWMQAASVYVSVNNLYTFTKYDGMDPEVGYGPDSWSSGIDLGLYPLPRTVMLGVNVTF</sequence>
<dbReference type="SUPFAM" id="SSF56935">
    <property type="entry name" value="Porins"/>
    <property type="match status" value="1"/>
</dbReference>
<evidence type="ECO:0000256" key="5">
    <source>
        <dbReference type="ARBA" id="ARBA00023136"/>
    </source>
</evidence>
<dbReference type="STRING" id="1236989.JCM15548_12056"/>
<comment type="similarity">
    <text evidence="7">Belongs to the TonB-dependent receptor family.</text>
</comment>
<protein>
    <submittedName>
        <fullName evidence="8">TonB-dependent receptor</fullName>
    </submittedName>
</protein>
<keyword evidence="9" id="KW-1185">Reference proteome</keyword>
<dbReference type="EMBL" id="BAZW01000014">
    <property type="protein sequence ID" value="GAO29827.1"/>
    <property type="molecule type" value="Genomic_DNA"/>
</dbReference>
<evidence type="ECO:0000256" key="1">
    <source>
        <dbReference type="ARBA" id="ARBA00004571"/>
    </source>
</evidence>
<keyword evidence="4 7" id="KW-0812">Transmembrane</keyword>
<keyword evidence="6 7" id="KW-0998">Cell outer membrane</keyword>
<evidence type="ECO:0000313" key="9">
    <source>
        <dbReference type="Proteomes" id="UP000032900"/>
    </source>
</evidence>